<proteinExistence type="predicted"/>
<reference evidence="2 3" key="1">
    <citation type="journal article" date="2013" name="Pathog. Dis.">
        <title>Genome sequences of 65 Helicobacter pylori strains isolated from asymptomatic individuals and patients with gastric cancer, peptic ulcer disease, or gastritis.</title>
        <authorList>
            <person name="Blanchard T.G."/>
            <person name="Czinn S.J."/>
            <person name="Correa P."/>
            <person name="Nakazawa T."/>
            <person name="Keelan M."/>
            <person name="Morningstar L."/>
            <person name="Santana-Cruz I."/>
            <person name="Maroo A."/>
            <person name="McCracken C."/>
            <person name="Shefchek K."/>
            <person name="Daugherty S."/>
            <person name="Song Y."/>
            <person name="Fraser C.M."/>
            <person name="Fricke W.F."/>
        </authorList>
    </citation>
    <scope>NUCLEOTIDE SEQUENCE [LARGE SCALE GENOMIC DNA]</scope>
    <source>
        <strain evidence="2 3">Hp H-45</strain>
    </source>
</reference>
<dbReference type="EMBL" id="AKOQ01000003">
    <property type="protein sequence ID" value="EJB69104.1"/>
    <property type="molecule type" value="Genomic_DNA"/>
</dbReference>
<name>I9TKY1_HELPX</name>
<comment type="caution">
    <text evidence="2">The sequence shown here is derived from an EMBL/GenBank/DDBJ whole genome shotgun (WGS) entry which is preliminary data.</text>
</comment>
<evidence type="ECO:0000313" key="3">
    <source>
        <dbReference type="Proteomes" id="UP000003895"/>
    </source>
</evidence>
<dbReference type="AlphaFoldDB" id="I9TKY1"/>
<gene>
    <name evidence="2" type="ORF">HPHPH45_0506</name>
</gene>
<accession>I9TKY1</accession>
<dbReference type="Proteomes" id="UP000003895">
    <property type="component" value="Unassembled WGS sequence"/>
</dbReference>
<keyword evidence="1" id="KW-0812">Transmembrane</keyword>
<organism evidence="2 3">
    <name type="scientific">Helicobacter pylori Hp H-45</name>
    <dbReference type="NCBI Taxonomy" id="992050"/>
    <lineage>
        <taxon>Bacteria</taxon>
        <taxon>Pseudomonadati</taxon>
        <taxon>Campylobacterota</taxon>
        <taxon>Epsilonproteobacteria</taxon>
        <taxon>Campylobacterales</taxon>
        <taxon>Helicobacteraceae</taxon>
        <taxon>Helicobacter</taxon>
    </lineage>
</organism>
<protein>
    <submittedName>
        <fullName evidence="2">Putative membrane protein</fullName>
    </submittedName>
</protein>
<feature type="transmembrane region" description="Helical" evidence="1">
    <location>
        <begin position="6"/>
        <end position="34"/>
    </location>
</feature>
<evidence type="ECO:0000313" key="2">
    <source>
        <dbReference type="EMBL" id="EJB69104.1"/>
    </source>
</evidence>
<sequence>MFNIVSVFVLVGFLNLIFSFLCLSFYFLFFVFCFKFCFLEF</sequence>
<keyword evidence="1" id="KW-1133">Transmembrane helix</keyword>
<evidence type="ECO:0000256" key="1">
    <source>
        <dbReference type="SAM" id="Phobius"/>
    </source>
</evidence>
<dbReference type="PATRIC" id="fig|992050.3.peg.496"/>
<keyword evidence="1" id="KW-0472">Membrane</keyword>